<dbReference type="InterPro" id="IPR003593">
    <property type="entry name" value="AAA+_ATPase"/>
</dbReference>
<dbReference type="SUPFAM" id="SSF52540">
    <property type="entry name" value="P-loop containing nucleoside triphosphate hydrolases"/>
    <property type="match status" value="1"/>
</dbReference>
<dbReference type="Proteomes" id="UP000268844">
    <property type="component" value="Unassembled WGS sequence"/>
</dbReference>
<accession>A0A3S4CF93</accession>
<proteinExistence type="inferred from homology"/>
<dbReference type="PANTHER" id="PTHR42794:SF2">
    <property type="entry name" value="ABC TRANSPORTER ATP-BINDING PROTEIN"/>
    <property type="match status" value="1"/>
</dbReference>
<evidence type="ECO:0000256" key="2">
    <source>
        <dbReference type="ARBA" id="ARBA00022448"/>
    </source>
</evidence>
<dbReference type="InterPro" id="IPR003439">
    <property type="entry name" value="ABC_transporter-like_ATP-bd"/>
</dbReference>
<dbReference type="AlphaFoldDB" id="A0A3S4CF93"/>
<protein>
    <submittedName>
        <fullName evidence="6">Hemin import ATP-binding protein HmuV</fullName>
        <ecNumber evidence="6">3.6.3.-</ecNumber>
    </submittedName>
</protein>
<dbReference type="EMBL" id="UZWD01000065">
    <property type="protein sequence ID" value="VDS06694.1"/>
    <property type="molecule type" value="Genomic_DNA"/>
</dbReference>
<evidence type="ECO:0000313" key="7">
    <source>
        <dbReference type="Proteomes" id="UP000268844"/>
    </source>
</evidence>
<keyword evidence="6" id="KW-0378">Hydrolase</keyword>
<dbReference type="OrthoDB" id="9805601at2"/>
<feature type="domain" description="ABC transporter" evidence="5">
    <location>
        <begin position="3"/>
        <end position="237"/>
    </location>
</feature>
<comment type="similarity">
    <text evidence="1">Belongs to the ABC transporter superfamily.</text>
</comment>
<keyword evidence="3" id="KW-0547">Nucleotide-binding</keyword>
<dbReference type="PANTHER" id="PTHR42794">
    <property type="entry name" value="HEMIN IMPORT ATP-BINDING PROTEIN HMUV"/>
    <property type="match status" value="1"/>
</dbReference>
<keyword evidence="4 6" id="KW-0067">ATP-binding</keyword>
<evidence type="ECO:0000313" key="6">
    <source>
        <dbReference type="EMBL" id="VDS06694.1"/>
    </source>
</evidence>
<dbReference type="InterPro" id="IPR027417">
    <property type="entry name" value="P-loop_NTPase"/>
</dbReference>
<dbReference type="Gene3D" id="3.40.50.300">
    <property type="entry name" value="P-loop containing nucleotide triphosphate hydrolases"/>
    <property type="match status" value="1"/>
</dbReference>
<reference evidence="6 7" key="1">
    <citation type="submission" date="2018-12" db="EMBL/GenBank/DDBJ databases">
        <authorList>
            <person name="Criscuolo A."/>
        </authorList>
    </citation>
    <scope>NUCLEOTIDE SEQUENCE [LARGE SCALE GENOMIC DNA]</scope>
    <source>
        <strain evidence="6">ACIP1116281</strain>
    </source>
</reference>
<evidence type="ECO:0000256" key="1">
    <source>
        <dbReference type="ARBA" id="ARBA00005417"/>
    </source>
</evidence>
<dbReference type="FunFam" id="3.40.50.300:FF:000134">
    <property type="entry name" value="Iron-enterobactin ABC transporter ATP-binding protein"/>
    <property type="match status" value="1"/>
</dbReference>
<evidence type="ECO:0000259" key="5">
    <source>
        <dbReference type="PROSITE" id="PS50893"/>
    </source>
</evidence>
<dbReference type="SMART" id="SM00382">
    <property type="entry name" value="AAA"/>
    <property type="match status" value="1"/>
</dbReference>
<evidence type="ECO:0000256" key="4">
    <source>
        <dbReference type="ARBA" id="ARBA00022840"/>
    </source>
</evidence>
<dbReference type="Pfam" id="PF00005">
    <property type="entry name" value="ABC_tran"/>
    <property type="match status" value="1"/>
</dbReference>
<keyword evidence="2" id="KW-0813">Transport</keyword>
<dbReference type="CDD" id="cd03214">
    <property type="entry name" value="ABC_Iron-Siderophores_B12_Hemin"/>
    <property type="match status" value="1"/>
</dbReference>
<gene>
    <name evidence="6" type="primary">hmuV_2</name>
    <name evidence="6" type="ORF">DEVEQU_03859</name>
</gene>
<keyword evidence="7" id="KW-1185">Reference proteome</keyword>
<organism evidence="6 7">
    <name type="scientific">Devosia equisanguinis</name>
    <dbReference type="NCBI Taxonomy" id="2490941"/>
    <lineage>
        <taxon>Bacteria</taxon>
        <taxon>Pseudomonadati</taxon>
        <taxon>Pseudomonadota</taxon>
        <taxon>Alphaproteobacteria</taxon>
        <taxon>Hyphomicrobiales</taxon>
        <taxon>Devosiaceae</taxon>
        <taxon>Devosia</taxon>
    </lineage>
</organism>
<dbReference type="GO" id="GO:0005524">
    <property type="term" value="F:ATP binding"/>
    <property type="evidence" value="ECO:0007669"/>
    <property type="project" value="UniProtKB-KW"/>
</dbReference>
<evidence type="ECO:0000256" key="3">
    <source>
        <dbReference type="ARBA" id="ARBA00022741"/>
    </source>
</evidence>
<dbReference type="GO" id="GO:0016887">
    <property type="term" value="F:ATP hydrolysis activity"/>
    <property type="evidence" value="ECO:0007669"/>
    <property type="project" value="InterPro"/>
</dbReference>
<name>A0A3S4CF93_9HYPH</name>
<dbReference type="RefSeq" id="WP_126152206.1">
    <property type="nucleotide sequence ID" value="NZ_JBHTMH010000002.1"/>
</dbReference>
<dbReference type="PROSITE" id="PS50893">
    <property type="entry name" value="ABC_TRANSPORTER_2"/>
    <property type="match status" value="1"/>
</dbReference>
<dbReference type="EC" id="3.6.3.-" evidence="6"/>
<sequence>MSLSVKNLAVARGARTILTGASFTAPQAAMTGLIGPNGAGKSTLLSALLGLVPSTGSASFAGENLPAMPRRDRARLAALVEQSVSTEERLSVRDVVALGRIPFQSALAAGNAGEDDAIINAALSETGMSGFAARRFNTLSGGEQQRVHIARALAQQPRLLLLDEPTSHLDIAAQLQLFALLRRRAATGTTVVLALHDLNLAARCHHLVVLTSGHVLAEGTPTQVLTPNLLRDTYGVAARLVPDPITGRPLMVYDEPDGEKSLHNPD</sequence>